<proteinExistence type="predicted"/>
<evidence type="ECO:0000256" key="1">
    <source>
        <dbReference type="SAM" id="MobiDB-lite"/>
    </source>
</evidence>
<sequence>MILRRTLQDHLWPPSLPFEFVGALSIIGRALTTPESDQEEYSHNVSPRTYPVDSFTACLRVVSGGARRSKSSGLHARQRGNGGGHGRGRGRHSRRIPVRTDTVAWRSGTALSRRTAMSSGNPKLRVSACLAELIKRDADQPLACGRNGRVLVLCALVAVRSWRRQSARRARTRAKHVRNRLRMRNMSGHCCNTGP</sequence>
<feature type="region of interest" description="Disordered" evidence="1">
    <location>
        <begin position="66"/>
        <end position="94"/>
    </location>
</feature>
<accession>A0A371CKY1</accession>
<organism evidence="2 3">
    <name type="scientific">Lentinus brumalis</name>
    <dbReference type="NCBI Taxonomy" id="2498619"/>
    <lineage>
        <taxon>Eukaryota</taxon>
        <taxon>Fungi</taxon>
        <taxon>Dikarya</taxon>
        <taxon>Basidiomycota</taxon>
        <taxon>Agaricomycotina</taxon>
        <taxon>Agaricomycetes</taxon>
        <taxon>Polyporales</taxon>
        <taxon>Polyporaceae</taxon>
        <taxon>Lentinus</taxon>
    </lineage>
</organism>
<gene>
    <name evidence="2" type="ORF">OH76DRAFT_279692</name>
</gene>
<reference evidence="2 3" key="1">
    <citation type="journal article" date="2018" name="Biotechnol. Biofuels">
        <title>Integrative visual omics of the white-rot fungus Polyporus brumalis exposes the biotechnological potential of its oxidative enzymes for delignifying raw plant biomass.</title>
        <authorList>
            <person name="Miyauchi S."/>
            <person name="Rancon A."/>
            <person name="Drula E."/>
            <person name="Hage H."/>
            <person name="Chaduli D."/>
            <person name="Favel A."/>
            <person name="Grisel S."/>
            <person name="Henrissat B."/>
            <person name="Herpoel-Gimbert I."/>
            <person name="Ruiz-Duenas F.J."/>
            <person name="Chevret D."/>
            <person name="Hainaut M."/>
            <person name="Lin J."/>
            <person name="Wang M."/>
            <person name="Pangilinan J."/>
            <person name="Lipzen A."/>
            <person name="Lesage-Meessen L."/>
            <person name="Navarro D."/>
            <person name="Riley R."/>
            <person name="Grigoriev I.V."/>
            <person name="Zhou S."/>
            <person name="Raouche S."/>
            <person name="Rosso M.N."/>
        </authorList>
    </citation>
    <scope>NUCLEOTIDE SEQUENCE [LARGE SCALE GENOMIC DNA]</scope>
    <source>
        <strain evidence="2 3">BRFM 1820</strain>
    </source>
</reference>
<dbReference type="EMBL" id="KZ857530">
    <property type="protein sequence ID" value="RDX40944.1"/>
    <property type="molecule type" value="Genomic_DNA"/>
</dbReference>
<evidence type="ECO:0000313" key="3">
    <source>
        <dbReference type="Proteomes" id="UP000256964"/>
    </source>
</evidence>
<evidence type="ECO:0000313" key="2">
    <source>
        <dbReference type="EMBL" id="RDX40944.1"/>
    </source>
</evidence>
<keyword evidence="3" id="KW-1185">Reference proteome</keyword>
<dbReference type="AlphaFoldDB" id="A0A371CKY1"/>
<name>A0A371CKY1_9APHY</name>
<protein>
    <submittedName>
        <fullName evidence="2">Uncharacterized protein</fullName>
    </submittedName>
</protein>
<dbReference type="Proteomes" id="UP000256964">
    <property type="component" value="Unassembled WGS sequence"/>
</dbReference>